<dbReference type="EnsemblPlants" id="ONIVA12G02110.1">
    <property type="protein sequence ID" value="ONIVA12G02110.1"/>
    <property type="gene ID" value="ONIVA12G02110"/>
</dbReference>
<evidence type="ECO:0000313" key="2">
    <source>
        <dbReference type="Proteomes" id="UP000006591"/>
    </source>
</evidence>
<dbReference type="AlphaFoldDB" id="A0A0E0J6I3"/>
<evidence type="ECO:0008006" key="3">
    <source>
        <dbReference type="Google" id="ProtNLM"/>
    </source>
</evidence>
<evidence type="ECO:0000313" key="1">
    <source>
        <dbReference type="EnsemblPlants" id="ONIVA12G02110.1"/>
    </source>
</evidence>
<dbReference type="Proteomes" id="UP000006591">
    <property type="component" value="Chromosome 12"/>
</dbReference>
<sequence length="200" mass="20111">MLRGWRRGTVPATISESGTGDKEVKLATAVGSSGMGGRASDVSVNGSSSPCLDKVPLRRIWQGPWPAPRGRKLAWPEAAIKAVRGGAMGHGGGQAAHVAERCVLDTGAGGQSGGCGGFGPPVARSGAGSDKAHGEQAAPTTLLLATVAELAATADGWRRGVECGSAPVVGGGGGRQRKRWLHDTTVGEAEGMEAVTVRPA</sequence>
<keyword evidence="2" id="KW-1185">Reference proteome</keyword>
<proteinExistence type="predicted"/>
<reference evidence="1" key="2">
    <citation type="submission" date="2018-04" db="EMBL/GenBank/DDBJ databases">
        <title>OnivRS2 (Oryza nivara Reference Sequence Version 2).</title>
        <authorList>
            <person name="Zhang J."/>
            <person name="Kudrna D."/>
            <person name="Lee S."/>
            <person name="Talag J."/>
            <person name="Rajasekar S."/>
            <person name="Welchert J."/>
            <person name="Hsing Y.-I."/>
            <person name="Wing R.A."/>
        </authorList>
    </citation>
    <scope>NUCLEOTIDE SEQUENCE [LARGE SCALE GENOMIC DNA]</scope>
    <source>
        <strain evidence="1">SL10</strain>
    </source>
</reference>
<name>A0A0E0J6I3_ORYNI</name>
<reference evidence="1" key="1">
    <citation type="submission" date="2015-04" db="UniProtKB">
        <authorList>
            <consortium name="EnsemblPlants"/>
        </authorList>
    </citation>
    <scope>IDENTIFICATION</scope>
    <source>
        <strain evidence="1">SL10</strain>
    </source>
</reference>
<protein>
    <recommendedName>
        <fullName evidence="3">DUF834 domain-containing protein</fullName>
    </recommendedName>
</protein>
<accession>A0A0E0J6I3</accession>
<dbReference type="HOGENOM" id="CLU_1605218_0_0_1"/>
<dbReference type="Gramene" id="ONIVA12G02110.1">
    <property type="protein sequence ID" value="ONIVA12G02110.1"/>
    <property type="gene ID" value="ONIVA12G02110"/>
</dbReference>
<organism evidence="1">
    <name type="scientific">Oryza nivara</name>
    <name type="common">Indian wild rice</name>
    <name type="synonym">Oryza sativa f. spontanea</name>
    <dbReference type="NCBI Taxonomy" id="4536"/>
    <lineage>
        <taxon>Eukaryota</taxon>
        <taxon>Viridiplantae</taxon>
        <taxon>Streptophyta</taxon>
        <taxon>Embryophyta</taxon>
        <taxon>Tracheophyta</taxon>
        <taxon>Spermatophyta</taxon>
        <taxon>Magnoliopsida</taxon>
        <taxon>Liliopsida</taxon>
        <taxon>Poales</taxon>
        <taxon>Poaceae</taxon>
        <taxon>BOP clade</taxon>
        <taxon>Oryzoideae</taxon>
        <taxon>Oryzeae</taxon>
        <taxon>Oryzinae</taxon>
        <taxon>Oryza</taxon>
    </lineage>
</organism>